<protein>
    <submittedName>
        <fullName evidence="3">Uncharacterized protein</fullName>
    </submittedName>
</protein>
<evidence type="ECO:0000313" key="3">
    <source>
        <dbReference type="EMBL" id="KDN70233.1"/>
    </source>
</evidence>
<dbReference type="OrthoDB" id="3553547at2759"/>
<dbReference type="EMBL" id="JMSE01000373">
    <property type="protein sequence ID" value="KDN70233.1"/>
    <property type="molecule type" value="Genomic_DNA"/>
</dbReference>
<feature type="compositionally biased region" description="Pro residues" evidence="2">
    <location>
        <begin position="50"/>
        <end position="63"/>
    </location>
</feature>
<feature type="region of interest" description="Disordered" evidence="2">
    <location>
        <begin position="183"/>
        <end position="208"/>
    </location>
</feature>
<dbReference type="GO" id="GO:0030041">
    <property type="term" value="P:actin filament polymerization"/>
    <property type="evidence" value="ECO:0007669"/>
    <property type="project" value="TreeGrafter"/>
</dbReference>
<gene>
    <name evidence="3" type="ORF">CSUB01_03463</name>
</gene>
<dbReference type="HOGENOM" id="CLU_017007_0_0_1"/>
<proteinExistence type="predicted"/>
<dbReference type="PANTHER" id="PTHR45691">
    <property type="entry name" value="PROTEIN DIAPHANOUS"/>
    <property type="match status" value="1"/>
</dbReference>
<feature type="region of interest" description="Disordered" evidence="2">
    <location>
        <begin position="712"/>
        <end position="738"/>
    </location>
</feature>
<dbReference type="InterPro" id="IPR051412">
    <property type="entry name" value="Formin_Homology_Diaphanous_sf"/>
</dbReference>
<feature type="coiled-coil region" evidence="1">
    <location>
        <begin position="294"/>
        <end position="321"/>
    </location>
</feature>
<feature type="compositionally biased region" description="Acidic residues" evidence="2">
    <location>
        <begin position="406"/>
        <end position="417"/>
    </location>
</feature>
<evidence type="ECO:0000256" key="2">
    <source>
        <dbReference type="SAM" id="MobiDB-lite"/>
    </source>
</evidence>
<feature type="compositionally biased region" description="Pro residues" evidence="2">
    <location>
        <begin position="123"/>
        <end position="139"/>
    </location>
</feature>
<dbReference type="AlphaFoldDB" id="A0A066XM23"/>
<keyword evidence="1" id="KW-0175">Coiled coil</keyword>
<dbReference type="GO" id="GO:0005884">
    <property type="term" value="C:actin filament"/>
    <property type="evidence" value="ECO:0007669"/>
    <property type="project" value="TreeGrafter"/>
</dbReference>
<sequence>MATIDHPSRRGFALSPSVDDPSHKHDITSEVKSTDGTDYDPRRLPSRLPRLPPPPPPPPPPPLLASVRPNIVSRDFSMAPLPIQTEPDIFHDHHTAFQASGPTTLRPASRDARQRADYMSKHSPPPSPPPPPPPPPPPHLGLRQHVSTTLLRAPPPPPPPSLSTLNMSIKSQRTVTIPIQRSLSPSMSLSSGSWHQNYTSSESETSSIDTDYFEHQNRTTFPPLLPSAQGRTFERARKQLADSITNKVSCLENSRGSVPSLVASDTSSAASVASMEDDGVQGLWIKMKERRQRLNLLKEDMATKRKALQKLRRRKDEADNTFMHMLRPILVRDRQDLPGISKELLDKRFAEMQSLRTEYHWLEFGYEGHESALDEEEIELIRIETRFFSLLAAGSGRNIRSAPYTDESEESDAEESTDMPYELTGISRNGPTDDTHPLWEDLVSAVGDLSNAREEYDDLLLYHNQYTYSMDVKKSAGKLPSAEETEFMNEFPEEEREKRQHVDHLTEEVDRLKEICKQKGAMKKHPSFKIAYALDPSIGDDLSLDSPPPGSGTLAHWQFPELLSHPDHVLQPEPLTALDELKRAAKIPIDSPSRNQQLYAAQKEYGISKLISEFKGEDKSDFITRWLLHQLRTSPLAVELLYSTFTQTIRLKIKNFRRWQQDVLFHWWRDGAVKPPDEFFGPLTGSGRVWSGHDAIPEHISLPPGYGMQVSTPPRVSTENWTGGNGQAYEDTSWPPAI</sequence>
<dbReference type="OMA" id="WRWQCDV"/>
<dbReference type="eggNOG" id="ENOG502SY8H">
    <property type="taxonomic scope" value="Eukaryota"/>
</dbReference>
<evidence type="ECO:0000313" key="4">
    <source>
        <dbReference type="Proteomes" id="UP000027238"/>
    </source>
</evidence>
<evidence type="ECO:0000256" key="1">
    <source>
        <dbReference type="SAM" id="Coils"/>
    </source>
</evidence>
<feature type="compositionally biased region" description="Basic and acidic residues" evidence="2">
    <location>
        <begin position="108"/>
        <end position="120"/>
    </location>
</feature>
<comment type="caution">
    <text evidence="3">The sequence shown here is derived from an EMBL/GenBank/DDBJ whole genome shotgun (WGS) entry which is preliminary data.</text>
</comment>
<dbReference type="PANTHER" id="PTHR45691:SF6">
    <property type="entry name" value="PROTEIN DIAPHANOUS"/>
    <property type="match status" value="1"/>
</dbReference>
<feature type="compositionally biased region" description="Polar residues" evidence="2">
    <location>
        <begin position="712"/>
        <end position="722"/>
    </location>
</feature>
<feature type="region of interest" description="Disordered" evidence="2">
    <location>
        <begin position="399"/>
        <end position="418"/>
    </location>
</feature>
<keyword evidence="4" id="KW-1185">Reference proteome</keyword>
<feature type="region of interest" description="Disordered" evidence="2">
    <location>
        <begin position="1"/>
        <end position="69"/>
    </location>
</feature>
<dbReference type="Proteomes" id="UP000027238">
    <property type="component" value="Unassembled WGS sequence"/>
</dbReference>
<feature type="region of interest" description="Disordered" evidence="2">
    <location>
        <begin position="96"/>
        <end position="143"/>
    </location>
</feature>
<feature type="compositionally biased region" description="Low complexity" evidence="2">
    <location>
        <begin position="183"/>
        <end position="207"/>
    </location>
</feature>
<name>A0A066XM23_COLSU</name>
<dbReference type="STRING" id="1173701.A0A066XM23"/>
<accession>A0A066XM23</accession>
<organism evidence="3 4">
    <name type="scientific">Colletotrichum sublineola</name>
    <name type="common">Sorghum anthracnose fungus</name>
    <dbReference type="NCBI Taxonomy" id="1173701"/>
    <lineage>
        <taxon>Eukaryota</taxon>
        <taxon>Fungi</taxon>
        <taxon>Dikarya</taxon>
        <taxon>Ascomycota</taxon>
        <taxon>Pezizomycotina</taxon>
        <taxon>Sordariomycetes</taxon>
        <taxon>Hypocreomycetidae</taxon>
        <taxon>Glomerellales</taxon>
        <taxon>Glomerellaceae</taxon>
        <taxon>Colletotrichum</taxon>
        <taxon>Colletotrichum graminicola species complex</taxon>
    </lineage>
</organism>
<feature type="compositionally biased region" description="Basic and acidic residues" evidence="2">
    <location>
        <begin position="20"/>
        <end position="43"/>
    </location>
</feature>
<reference evidence="4" key="1">
    <citation type="journal article" date="2014" name="Genome Announc.">
        <title>Draft genome sequence of Colletotrichum sublineola, a destructive pathogen of cultivated sorghum.</title>
        <authorList>
            <person name="Baroncelli R."/>
            <person name="Sanz-Martin J.M."/>
            <person name="Rech G.E."/>
            <person name="Sukno S.A."/>
            <person name="Thon M.R."/>
        </authorList>
    </citation>
    <scope>NUCLEOTIDE SEQUENCE [LARGE SCALE GENOMIC DNA]</scope>
    <source>
        <strain evidence="4">TX430BB</strain>
    </source>
</reference>